<evidence type="ECO:0000313" key="2">
    <source>
        <dbReference type="Proteomes" id="UP000182660"/>
    </source>
</evidence>
<comment type="caution">
    <text evidence="1">The sequence shown here is derived from an EMBL/GenBank/DDBJ whole genome shotgun (WGS) entry which is preliminary data.</text>
</comment>
<proteinExistence type="predicted"/>
<gene>
    <name evidence="1" type="ORF">MT2528_3782</name>
</gene>
<keyword evidence="2" id="KW-1185">Reference proteome</keyword>
<name>A0ABY1HKU6_9GAMM</name>
<dbReference type="EMBL" id="FPLJ01000081">
    <property type="protein sequence ID" value="SGY99114.1"/>
    <property type="molecule type" value="Genomic_DNA"/>
</dbReference>
<dbReference type="Proteomes" id="UP000182660">
    <property type="component" value="Unassembled WGS sequence"/>
</dbReference>
<organism evidence="1 2">
    <name type="scientific">Moritella viscosa</name>
    <dbReference type="NCBI Taxonomy" id="80854"/>
    <lineage>
        <taxon>Bacteria</taxon>
        <taxon>Pseudomonadati</taxon>
        <taxon>Pseudomonadota</taxon>
        <taxon>Gammaproteobacteria</taxon>
        <taxon>Alteromonadales</taxon>
        <taxon>Moritellaceae</taxon>
        <taxon>Moritella</taxon>
    </lineage>
</organism>
<protein>
    <recommendedName>
        <fullName evidence="3">Transposase</fullName>
    </recommendedName>
</protein>
<evidence type="ECO:0008006" key="3">
    <source>
        <dbReference type="Google" id="ProtNLM"/>
    </source>
</evidence>
<evidence type="ECO:0000313" key="1">
    <source>
        <dbReference type="EMBL" id="SGY99114.1"/>
    </source>
</evidence>
<sequence>MTAEQKKTLPPKGASYQIIVDGIVKWTLLEKAYKSLAIG</sequence>
<reference evidence="1 2" key="1">
    <citation type="submission" date="2016-11" db="EMBL/GenBank/DDBJ databases">
        <authorList>
            <person name="Klemetsen T."/>
        </authorList>
    </citation>
    <scope>NUCLEOTIDE SEQUENCE [LARGE SCALE GENOMIC DNA]</scope>
    <source>
        <strain evidence="1">MT 2528</strain>
    </source>
</reference>
<accession>A0ABY1HKU6</accession>